<dbReference type="EMBL" id="MCFE01000035">
    <property type="protein sequence ID" value="ORY04399.1"/>
    <property type="molecule type" value="Genomic_DNA"/>
</dbReference>
<gene>
    <name evidence="2" type="ORF">K493DRAFT_404672</name>
</gene>
<dbReference type="InterPro" id="IPR055148">
    <property type="entry name" value="ZW10_C_2"/>
</dbReference>
<organism evidence="2 3">
    <name type="scientific">Basidiobolus meristosporus CBS 931.73</name>
    <dbReference type="NCBI Taxonomy" id="1314790"/>
    <lineage>
        <taxon>Eukaryota</taxon>
        <taxon>Fungi</taxon>
        <taxon>Fungi incertae sedis</taxon>
        <taxon>Zoopagomycota</taxon>
        <taxon>Entomophthoromycotina</taxon>
        <taxon>Basidiobolomycetes</taxon>
        <taxon>Basidiobolales</taxon>
        <taxon>Basidiobolaceae</taxon>
        <taxon>Basidiobolus</taxon>
    </lineage>
</organism>
<name>A0A1Y1Z2G7_9FUNG</name>
<protein>
    <recommendedName>
        <fullName evidence="1">ZW10 C-terminal helical domain-containing protein</fullName>
    </recommendedName>
</protein>
<evidence type="ECO:0000259" key="1">
    <source>
        <dbReference type="Pfam" id="PF22766"/>
    </source>
</evidence>
<evidence type="ECO:0000313" key="2">
    <source>
        <dbReference type="EMBL" id="ORY04399.1"/>
    </source>
</evidence>
<dbReference type="Proteomes" id="UP000193498">
    <property type="component" value="Unassembled WGS sequence"/>
</dbReference>
<sequence length="202" mass="22580">MSSELVPDEDSKRAKMMKKQIEKFGSLVDALRLLAKVHRQLRDFDGLIEMGKFNTAAGSLSELQLSNNSRVICDPAILKLIKVRAGGQADQIAKQALPTLIYSKSMELLADASLSEIIQEVLSLASISRDEAHQLKYILQLLSKSESWFVLEKGRGKSKLDKYETVIYVLESDLHDVQSEHERGLLNETSLDDQKPLSHASN</sequence>
<evidence type="ECO:0000313" key="3">
    <source>
        <dbReference type="Proteomes" id="UP000193498"/>
    </source>
</evidence>
<accession>A0A1Y1Z2G7</accession>
<dbReference type="InterPro" id="IPR046362">
    <property type="entry name" value="Zw10/DSL1_C_sf"/>
</dbReference>
<dbReference type="OrthoDB" id="534815at2759"/>
<comment type="caution">
    <text evidence="2">The sequence shown here is derived from an EMBL/GenBank/DDBJ whole genome shotgun (WGS) entry which is preliminary data.</text>
</comment>
<reference evidence="2 3" key="1">
    <citation type="submission" date="2016-07" db="EMBL/GenBank/DDBJ databases">
        <title>Pervasive Adenine N6-methylation of Active Genes in Fungi.</title>
        <authorList>
            <consortium name="DOE Joint Genome Institute"/>
            <person name="Mondo S.J."/>
            <person name="Dannebaum R.O."/>
            <person name="Kuo R.C."/>
            <person name="Labutti K."/>
            <person name="Haridas S."/>
            <person name="Kuo A."/>
            <person name="Salamov A."/>
            <person name="Ahrendt S.R."/>
            <person name="Lipzen A."/>
            <person name="Sullivan W."/>
            <person name="Andreopoulos W.B."/>
            <person name="Clum A."/>
            <person name="Lindquist E."/>
            <person name="Daum C."/>
            <person name="Ramamoorthy G.K."/>
            <person name="Gryganskyi A."/>
            <person name="Culley D."/>
            <person name="Magnuson J.K."/>
            <person name="James T.Y."/>
            <person name="O'Malley M.A."/>
            <person name="Stajich J.E."/>
            <person name="Spatafora J.W."/>
            <person name="Visel A."/>
            <person name="Grigoriev I.V."/>
        </authorList>
    </citation>
    <scope>NUCLEOTIDE SEQUENCE [LARGE SCALE GENOMIC DNA]</scope>
    <source>
        <strain evidence="2 3">CBS 931.73</strain>
    </source>
</reference>
<feature type="domain" description="ZW10 C-terminal helical" evidence="1">
    <location>
        <begin position="90"/>
        <end position="176"/>
    </location>
</feature>
<dbReference type="Gene3D" id="1.10.357.150">
    <property type="match status" value="1"/>
</dbReference>
<proteinExistence type="predicted"/>
<keyword evidence="3" id="KW-1185">Reference proteome</keyword>
<dbReference type="InParanoid" id="A0A1Y1Z2G7"/>
<dbReference type="Pfam" id="PF22766">
    <property type="entry name" value="ZW10_C2"/>
    <property type="match status" value="1"/>
</dbReference>
<dbReference type="AlphaFoldDB" id="A0A1Y1Z2G7"/>